<feature type="transmembrane region" description="Helical" evidence="10">
    <location>
        <begin position="329"/>
        <end position="354"/>
    </location>
</feature>
<sequence>MIVRKRRNGVFGGDFQPEFCACEWSGISRNFKLVVFLALVFEACGVATGLNADGVALLEFKKAITSDLQNALRNWNGSDATPCAWTGISCRTIQGLQEDRVVDIILPRYALGGTLSPSLGELAYLETVNLDTNKLTGPIPSELFKAVNLSGLYLSNNILSGDIPAVRSALRVLEVSGNQLTGLPEDLVYCYQLQRLVANHNNITGLLPNSNNWTQLERLDLSVNRFYGTIPDDFGNLTTLQETLNLSSNHLSGSIPQSLANLREVFIDFSNNNLSGPIPSDSYFQSLGEPAFIGNSALCGSPLKIACAPGSSPSPAAVAGTGLSLSKGAVIGIAAGCGGAGLLIMAAPVFYFFLRKLTLAKKSLRSDSGLRGCLCSWRESVSRGFVAGEEDDEADGELVHLSGVLCFSLEELLRASAYVLGKSGVGIVYKAVLDEGTVVACRRLGAGGEQKQKEFEAEVKTIAQVRHPNIVCLHSFSWTTDEKLLIYDYISNGSLDMALHGRPERSKGFLTWEARLRIARGVAQGIAHIHECSSKNYIHGDIKPGNILLDAFLEPRISDFGLQRLLALADPKPMKEFGSTRGHNGTRVPAPMARQAEIGRRSSSPGGEHVAGSFLMGVYQAPEAMTTKRPTQKSDVYSFGVVLLEILTGRSPFQQLAAGELDLVSWMRAALQEKKALSEIFDPCLLKRSHEQRKMIETLQVALACIAVNPDSRPKMKQVAELFELLESS</sequence>
<dbReference type="SUPFAM" id="SSF52058">
    <property type="entry name" value="L domain-like"/>
    <property type="match status" value="1"/>
</dbReference>
<dbReference type="InterPro" id="IPR000719">
    <property type="entry name" value="Prot_kinase_dom"/>
</dbReference>
<comment type="similarity">
    <text evidence="2">Belongs to the protein kinase superfamily. Ser/Thr protein kinase family.</text>
</comment>
<dbReference type="InterPro" id="IPR001611">
    <property type="entry name" value="Leu-rich_rpt"/>
</dbReference>
<dbReference type="Pfam" id="PF00069">
    <property type="entry name" value="Pkinase"/>
    <property type="match status" value="1"/>
</dbReference>
<dbReference type="SMART" id="SM00220">
    <property type="entry name" value="S_TKc"/>
    <property type="match status" value="1"/>
</dbReference>
<evidence type="ECO:0000256" key="4">
    <source>
        <dbReference type="ARBA" id="ARBA00022614"/>
    </source>
</evidence>
<protein>
    <submittedName>
        <fullName evidence="12">Leucine-rich repeat receptor-like protein kinase</fullName>
    </submittedName>
</protein>
<dbReference type="Gene3D" id="1.10.510.10">
    <property type="entry name" value="Transferase(Phosphotransferase) domain 1"/>
    <property type="match status" value="1"/>
</dbReference>
<dbReference type="FunFam" id="3.80.10.10:FF:000722">
    <property type="entry name" value="Leucine-rich repeat receptor-like protein kinase"/>
    <property type="match status" value="1"/>
</dbReference>
<keyword evidence="6" id="KW-0732">Signal</keyword>
<dbReference type="PANTHER" id="PTHR48007:SF9">
    <property type="entry name" value="PROTEIN KINASE DOMAIN-CONTAINING PROTEIN"/>
    <property type="match status" value="1"/>
</dbReference>
<evidence type="ECO:0000256" key="3">
    <source>
        <dbReference type="ARBA" id="ARBA00022553"/>
    </source>
</evidence>
<dbReference type="InterPro" id="IPR001245">
    <property type="entry name" value="Ser-Thr/Tyr_kinase_cat_dom"/>
</dbReference>
<evidence type="ECO:0000256" key="7">
    <source>
        <dbReference type="ARBA" id="ARBA00022737"/>
    </source>
</evidence>
<keyword evidence="12" id="KW-0418">Kinase</keyword>
<dbReference type="Pfam" id="PF00560">
    <property type="entry name" value="LRR_1"/>
    <property type="match status" value="2"/>
</dbReference>
<dbReference type="GO" id="GO:0005524">
    <property type="term" value="F:ATP binding"/>
    <property type="evidence" value="ECO:0007669"/>
    <property type="project" value="InterPro"/>
</dbReference>
<accession>A0A1P8DYY2</accession>
<dbReference type="CDD" id="cd14066">
    <property type="entry name" value="STKc_IRAK"/>
    <property type="match status" value="1"/>
</dbReference>
<evidence type="ECO:0000256" key="2">
    <source>
        <dbReference type="ARBA" id="ARBA00008684"/>
    </source>
</evidence>
<feature type="domain" description="Protein kinase" evidence="11">
    <location>
        <begin position="418"/>
        <end position="726"/>
    </location>
</feature>
<dbReference type="AlphaFoldDB" id="A0A1P8DYY2"/>
<keyword evidence="7" id="KW-0677">Repeat</keyword>
<dbReference type="InterPro" id="IPR008271">
    <property type="entry name" value="Ser/Thr_kinase_AS"/>
</dbReference>
<organism evidence="12">
    <name type="scientific">Pohlia nutans</name>
    <dbReference type="NCBI Taxonomy" id="140635"/>
    <lineage>
        <taxon>Eukaryota</taxon>
        <taxon>Viridiplantae</taxon>
        <taxon>Streptophyta</taxon>
        <taxon>Embryophyta</taxon>
        <taxon>Bryophyta</taxon>
        <taxon>Bryophytina</taxon>
        <taxon>Bryopsida</taxon>
        <taxon>Bryidae</taxon>
        <taxon>Bryanae</taxon>
        <taxon>Bryales</taxon>
        <taxon>Mniaceae</taxon>
        <taxon>Pohlia</taxon>
    </lineage>
</organism>
<proteinExistence type="evidence at transcript level"/>
<dbReference type="Pfam" id="PF07714">
    <property type="entry name" value="PK_Tyr_Ser-Thr"/>
    <property type="match status" value="1"/>
</dbReference>
<comment type="subcellular location">
    <subcellularLocation>
        <location evidence="1">Membrane</location>
        <topology evidence="1">Single-pass membrane protein</topology>
    </subcellularLocation>
</comment>
<keyword evidence="5 10" id="KW-0812">Transmembrane</keyword>
<keyword evidence="12" id="KW-0675">Receptor</keyword>
<dbReference type="Gene3D" id="3.80.10.10">
    <property type="entry name" value="Ribonuclease Inhibitor"/>
    <property type="match status" value="2"/>
</dbReference>
<dbReference type="FunFam" id="3.80.10.10:FF:000400">
    <property type="entry name" value="Nuclear pore complex protein NUP107"/>
    <property type="match status" value="1"/>
</dbReference>
<evidence type="ECO:0000256" key="6">
    <source>
        <dbReference type="ARBA" id="ARBA00022729"/>
    </source>
</evidence>
<evidence type="ECO:0000256" key="5">
    <source>
        <dbReference type="ARBA" id="ARBA00022692"/>
    </source>
</evidence>
<name>A0A1P8DYY2_9BRYO</name>
<keyword evidence="8 10" id="KW-1133">Transmembrane helix</keyword>
<keyword evidence="4" id="KW-0433">Leucine-rich repeat</keyword>
<dbReference type="Gene3D" id="3.30.200.20">
    <property type="entry name" value="Phosphorylase Kinase, domain 1"/>
    <property type="match status" value="1"/>
</dbReference>
<dbReference type="InterPro" id="IPR046959">
    <property type="entry name" value="PRK1-6/SRF4-like"/>
</dbReference>
<dbReference type="InterPro" id="IPR011009">
    <property type="entry name" value="Kinase-like_dom_sf"/>
</dbReference>
<reference evidence="12" key="1">
    <citation type="submission" date="2016-04" db="EMBL/GenBank/DDBJ databases">
        <authorList>
            <person name="Evans L.H."/>
            <person name="Alamgir A."/>
            <person name="Owens N."/>
            <person name="Weber N.D."/>
            <person name="Virtaneva K."/>
            <person name="Barbian K."/>
            <person name="Babar A."/>
            <person name="Rosenke K."/>
        </authorList>
    </citation>
    <scope>NUCLEOTIDE SEQUENCE</scope>
    <source>
        <strain evidence="12">Antarctic moss No.L</strain>
    </source>
</reference>
<evidence type="ECO:0000256" key="1">
    <source>
        <dbReference type="ARBA" id="ARBA00004167"/>
    </source>
</evidence>
<keyword evidence="9 10" id="KW-0472">Membrane</keyword>
<evidence type="ECO:0000313" key="12">
    <source>
        <dbReference type="EMBL" id="APU94873.1"/>
    </source>
</evidence>
<keyword evidence="12" id="KW-0808">Transferase</keyword>
<dbReference type="Pfam" id="PF08263">
    <property type="entry name" value="LRRNT_2"/>
    <property type="match status" value="1"/>
</dbReference>
<evidence type="ECO:0000256" key="10">
    <source>
        <dbReference type="SAM" id="Phobius"/>
    </source>
</evidence>
<gene>
    <name evidence="12" type="primary">LRR-RLK45</name>
</gene>
<evidence type="ECO:0000256" key="8">
    <source>
        <dbReference type="ARBA" id="ARBA00022989"/>
    </source>
</evidence>
<dbReference type="GO" id="GO:0004672">
    <property type="term" value="F:protein kinase activity"/>
    <property type="evidence" value="ECO:0007669"/>
    <property type="project" value="InterPro"/>
</dbReference>
<keyword evidence="3" id="KW-0597">Phosphoprotein</keyword>
<dbReference type="EMBL" id="KX159269">
    <property type="protein sequence ID" value="APU94873.1"/>
    <property type="molecule type" value="mRNA"/>
</dbReference>
<dbReference type="PANTHER" id="PTHR48007">
    <property type="entry name" value="LEUCINE-RICH REPEAT RECEPTOR-LIKE PROTEIN KINASE PXC1"/>
    <property type="match status" value="1"/>
</dbReference>
<dbReference type="GO" id="GO:0016020">
    <property type="term" value="C:membrane"/>
    <property type="evidence" value="ECO:0007669"/>
    <property type="project" value="UniProtKB-SubCell"/>
</dbReference>
<dbReference type="PROSITE" id="PS00108">
    <property type="entry name" value="PROTEIN_KINASE_ST"/>
    <property type="match status" value="1"/>
</dbReference>
<dbReference type="InterPro" id="IPR013210">
    <property type="entry name" value="LRR_N_plant-typ"/>
</dbReference>
<evidence type="ECO:0000256" key="9">
    <source>
        <dbReference type="ARBA" id="ARBA00023136"/>
    </source>
</evidence>
<dbReference type="SUPFAM" id="SSF56112">
    <property type="entry name" value="Protein kinase-like (PK-like)"/>
    <property type="match status" value="1"/>
</dbReference>
<evidence type="ECO:0000259" key="11">
    <source>
        <dbReference type="SMART" id="SM00220"/>
    </source>
</evidence>
<dbReference type="InterPro" id="IPR032675">
    <property type="entry name" value="LRR_dom_sf"/>
</dbReference>